<evidence type="ECO:0000313" key="5">
    <source>
        <dbReference type="Proteomes" id="UP000284296"/>
    </source>
</evidence>
<dbReference type="InterPro" id="IPR045851">
    <property type="entry name" value="AMP-bd_C_sf"/>
</dbReference>
<reference evidence="4 5" key="1">
    <citation type="submission" date="2018-08" db="EMBL/GenBank/DDBJ databases">
        <title>A genome reference for cultivated species of the human gut microbiota.</title>
        <authorList>
            <person name="Zou Y."/>
            <person name="Xue W."/>
            <person name="Luo G."/>
        </authorList>
    </citation>
    <scope>NUCLEOTIDE SEQUENCE [LARGE SCALE GENOMIC DNA]</scope>
    <source>
        <strain evidence="4 5">AF18-16LB</strain>
    </source>
</reference>
<dbReference type="Pfam" id="PF00501">
    <property type="entry name" value="AMP-binding"/>
    <property type="match status" value="1"/>
</dbReference>
<sequence length="571" mass="66311">MNENIVELLYKIKFTNEKKIAVIFNEETVTYQKLYDMSNVFYNHIIQHYMKKEIVCVICKRSIELIACVIGIIRAGKAYFILEPNDINESIISILNAMPKKVIFVETQNHLIDETVLMGGISGDNIANDSYVMRKGGDLLYLTCTSGTTKNERIIMVEDRNLLCYINAYIKQFNMREKDVVLQQSPVYYDGFAEEIFSMLLVGGTIVLTDTANLKSPQKIVEIVKKHSVSILPSTPLMINELNKLEIMPSIRAIISSGDVLKKSYINNLLEWTNVFNMYGLTETTVCATCYMCSERDDEIIPIGKEIEGYHLELRNMIRSEESNLEIGEIYILGQGVARGYWNIEENVVIKFMENGEQLYKTGDFAWKDRNGILHYVGRKDRQIKIRGNKVNLSHIEEIIYEMNNIDNVVALDCGKMQNICVFFISNQHTIDDIRAFCQRRLVYYMRPVQYFKVNEIPISKTGKVDYKKLREMYDKKKQIKNYDEKRLSNVERRTVQCLIKVLENQIKQINISLNNSWEEIGIDSFTYIQFLVEIEKELNIELNDEVLLKGEFSTVKEFCDYIGEYIGNEE</sequence>
<evidence type="ECO:0000256" key="2">
    <source>
        <dbReference type="ARBA" id="ARBA00022553"/>
    </source>
</evidence>
<proteinExistence type="predicted"/>
<name>A0A412Q334_9FIRM</name>
<dbReference type="SUPFAM" id="SSF56801">
    <property type="entry name" value="Acetyl-CoA synthetase-like"/>
    <property type="match status" value="1"/>
</dbReference>
<keyword evidence="2" id="KW-0597">Phosphoprotein</keyword>
<accession>A0A412Q334</accession>
<protein>
    <recommendedName>
        <fullName evidence="3">Carrier domain-containing protein</fullName>
    </recommendedName>
</protein>
<evidence type="ECO:0000256" key="1">
    <source>
        <dbReference type="ARBA" id="ARBA00022450"/>
    </source>
</evidence>
<evidence type="ECO:0000313" key="4">
    <source>
        <dbReference type="EMBL" id="RGT80622.1"/>
    </source>
</evidence>
<gene>
    <name evidence="4" type="ORF">DWX06_09840</name>
</gene>
<dbReference type="InterPro" id="IPR000873">
    <property type="entry name" value="AMP-dep_synth/lig_dom"/>
</dbReference>
<dbReference type="Pfam" id="PF00550">
    <property type="entry name" value="PP-binding"/>
    <property type="match status" value="1"/>
</dbReference>
<evidence type="ECO:0000259" key="3">
    <source>
        <dbReference type="PROSITE" id="PS50075"/>
    </source>
</evidence>
<dbReference type="Gene3D" id="3.40.50.12780">
    <property type="entry name" value="N-terminal domain of ligase-like"/>
    <property type="match status" value="1"/>
</dbReference>
<comment type="caution">
    <text evidence="4">The sequence shown here is derived from an EMBL/GenBank/DDBJ whole genome shotgun (WGS) entry which is preliminary data.</text>
</comment>
<dbReference type="Gene3D" id="3.30.300.30">
    <property type="match status" value="1"/>
</dbReference>
<dbReference type="PANTHER" id="PTHR44845">
    <property type="entry name" value="CARRIER DOMAIN-CONTAINING PROTEIN"/>
    <property type="match status" value="1"/>
</dbReference>
<dbReference type="RefSeq" id="WP_118004350.1">
    <property type="nucleotide sequence ID" value="NZ_QRXF01000017.1"/>
</dbReference>
<keyword evidence="1" id="KW-0596">Phosphopantetheine</keyword>
<dbReference type="InterPro" id="IPR009081">
    <property type="entry name" value="PP-bd_ACP"/>
</dbReference>
<organism evidence="4 5">
    <name type="scientific">Agathobacter rectalis</name>
    <dbReference type="NCBI Taxonomy" id="39491"/>
    <lineage>
        <taxon>Bacteria</taxon>
        <taxon>Bacillati</taxon>
        <taxon>Bacillota</taxon>
        <taxon>Clostridia</taxon>
        <taxon>Lachnospirales</taxon>
        <taxon>Lachnospiraceae</taxon>
        <taxon>Agathobacter</taxon>
    </lineage>
</organism>
<feature type="domain" description="Carrier" evidence="3">
    <location>
        <begin position="486"/>
        <end position="567"/>
    </location>
</feature>
<dbReference type="EMBL" id="QRXG01000015">
    <property type="protein sequence ID" value="RGT80622.1"/>
    <property type="molecule type" value="Genomic_DNA"/>
</dbReference>
<dbReference type="Gene3D" id="1.10.1200.10">
    <property type="entry name" value="ACP-like"/>
    <property type="match status" value="1"/>
</dbReference>
<dbReference type="AlphaFoldDB" id="A0A412Q334"/>
<dbReference type="InterPro" id="IPR042099">
    <property type="entry name" value="ANL_N_sf"/>
</dbReference>
<dbReference type="PROSITE" id="PS50075">
    <property type="entry name" value="CARRIER"/>
    <property type="match status" value="1"/>
</dbReference>
<dbReference type="PANTHER" id="PTHR44845:SF6">
    <property type="entry name" value="BETA-ALANINE-ACTIVATING ENZYME"/>
    <property type="match status" value="1"/>
</dbReference>
<dbReference type="Proteomes" id="UP000284296">
    <property type="component" value="Unassembled WGS sequence"/>
</dbReference>
<dbReference type="InterPro" id="IPR036736">
    <property type="entry name" value="ACP-like_sf"/>
</dbReference>
<dbReference type="SUPFAM" id="SSF47336">
    <property type="entry name" value="ACP-like"/>
    <property type="match status" value="1"/>
</dbReference>